<evidence type="ECO:0000256" key="1">
    <source>
        <dbReference type="SAM" id="MobiDB-lite"/>
    </source>
</evidence>
<keyword evidence="2" id="KW-1133">Transmembrane helix</keyword>
<dbReference type="PANTHER" id="PTHR37992">
    <property type="entry name" value="EXPRESSED PROTEIN"/>
    <property type="match status" value="1"/>
</dbReference>
<protein>
    <recommendedName>
        <fullName evidence="5">Chitin synthase export chaperone</fullName>
    </recommendedName>
</protein>
<sequence>MENLPLDTSHPAVRDYLTLVRLQVLTPLSLLINIATVMVCALITSPTIGGLIRQKPTAISPNPAILAVYVAVLFLGQIGYCVILVLASKQETKRTLTKGVGMSLVAANFIMALWAIVWIMKWFIAASILQGLLLLFLLYSSLALYVYHPATSERPLDTMFIHAPIRFFVTLVLLALFPYCLFVALGLIHEPTAPGEYLSWHTWAGFGIVAGTNLLALLVVVTQLDIVWCIGATWVCISMWAQKPKPTPVYATTIACTILHPLALLLALAYVYYDQSPRRGRIALPPDREHYSNQASGGRAIGHVGPSAEEEGMGGIQATGPQEIDPNTTWG</sequence>
<feature type="transmembrane region" description="Helical" evidence="2">
    <location>
        <begin position="249"/>
        <end position="273"/>
    </location>
</feature>
<feature type="transmembrane region" description="Helical" evidence="2">
    <location>
        <begin position="123"/>
        <end position="147"/>
    </location>
</feature>
<evidence type="ECO:0000313" key="3">
    <source>
        <dbReference type="EMBL" id="PFH50853.1"/>
    </source>
</evidence>
<dbReference type="EMBL" id="KZ301996">
    <property type="protein sequence ID" value="PFH50853.1"/>
    <property type="molecule type" value="Genomic_DNA"/>
</dbReference>
<keyword evidence="4" id="KW-1185">Reference proteome</keyword>
<feature type="transmembrane region" description="Helical" evidence="2">
    <location>
        <begin position="226"/>
        <end position="243"/>
    </location>
</feature>
<evidence type="ECO:0000313" key="4">
    <source>
        <dbReference type="Proteomes" id="UP000242287"/>
    </source>
</evidence>
<feature type="region of interest" description="Disordered" evidence="1">
    <location>
        <begin position="283"/>
        <end position="331"/>
    </location>
</feature>
<keyword evidence="2" id="KW-0812">Transmembrane</keyword>
<gene>
    <name evidence="3" type="ORF">AMATHDRAFT_60346</name>
</gene>
<evidence type="ECO:0008006" key="5">
    <source>
        <dbReference type="Google" id="ProtNLM"/>
    </source>
</evidence>
<dbReference type="InterPro" id="IPR013920">
    <property type="entry name" value="DUF1774_fun"/>
</dbReference>
<dbReference type="PANTHER" id="PTHR37992:SF1">
    <property type="entry name" value="DUF1774-DOMAIN-CONTAINING PROTEIN"/>
    <property type="match status" value="1"/>
</dbReference>
<dbReference type="OrthoDB" id="3342455at2759"/>
<reference evidence="3 4" key="1">
    <citation type="submission" date="2014-02" db="EMBL/GenBank/DDBJ databases">
        <title>Transposable element dynamics among asymbiotic and ectomycorrhizal Amanita fungi.</title>
        <authorList>
            <consortium name="DOE Joint Genome Institute"/>
            <person name="Hess J."/>
            <person name="Skrede I."/>
            <person name="Wolfe B."/>
            <person name="LaButti K."/>
            <person name="Ohm R.A."/>
            <person name="Grigoriev I.V."/>
            <person name="Pringle A."/>
        </authorList>
    </citation>
    <scope>NUCLEOTIDE SEQUENCE [LARGE SCALE GENOMIC DNA]</scope>
    <source>
        <strain evidence="3 4">SKay4041</strain>
    </source>
</reference>
<dbReference type="STRING" id="703135.A0A2A9NT69"/>
<proteinExistence type="predicted"/>
<accession>A0A2A9NT69</accession>
<feature type="transmembrane region" description="Helical" evidence="2">
    <location>
        <begin position="167"/>
        <end position="188"/>
    </location>
</feature>
<name>A0A2A9NT69_9AGAR</name>
<feature type="transmembrane region" description="Helical" evidence="2">
    <location>
        <begin position="99"/>
        <end position="117"/>
    </location>
</feature>
<feature type="transmembrane region" description="Helical" evidence="2">
    <location>
        <begin position="200"/>
        <end position="219"/>
    </location>
</feature>
<dbReference type="AlphaFoldDB" id="A0A2A9NT69"/>
<dbReference type="Proteomes" id="UP000242287">
    <property type="component" value="Unassembled WGS sequence"/>
</dbReference>
<keyword evidence="2" id="KW-0472">Membrane</keyword>
<feature type="transmembrane region" description="Helical" evidence="2">
    <location>
        <begin position="24"/>
        <end position="44"/>
    </location>
</feature>
<feature type="transmembrane region" description="Helical" evidence="2">
    <location>
        <begin position="64"/>
        <end position="87"/>
    </location>
</feature>
<evidence type="ECO:0000256" key="2">
    <source>
        <dbReference type="SAM" id="Phobius"/>
    </source>
</evidence>
<organism evidence="3 4">
    <name type="scientific">Amanita thiersii Skay4041</name>
    <dbReference type="NCBI Taxonomy" id="703135"/>
    <lineage>
        <taxon>Eukaryota</taxon>
        <taxon>Fungi</taxon>
        <taxon>Dikarya</taxon>
        <taxon>Basidiomycota</taxon>
        <taxon>Agaricomycotina</taxon>
        <taxon>Agaricomycetes</taxon>
        <taxon>Agaricomycetidae</taxon>
        <taxon>Agaricales</taxon>
        <taxon>Pluteineae</taxon>
        <taxon>Amanitaceae</taxon>
        <taxon>Amanita</taxon>
    </lineage>
</organism>